<comment type="subcellular location">
    <subcellularLocation>
        <location evidence="1 8">Secreted</location>
    </subcellularLocation>
</comment>
<dbReference type="EMBL" id="CP092488">
    <property type="protein sequence ID" value="UMB69960.1"/>
    <property type="molecule type" value="Genomic_DNA"/>
</dbReference>
<name>A0ABY3VKM1_9MYCO</name>
<feature type="chain" id="PRO_5044955139" description="Cutinase" evidence="8">
    <location>
        <begin position="20"/>
        <end position="212"/>
    </location>
</feature>
<evidence type="ECO:0000256" key="3">
    <source>
        <dbReference type="ARBA" id="ARBA00022487"/>
    </source>
</evidence>
<keyword evidence="4 8" id="KW-0964">Secreted</keyword>
<dbReference type="PANTHER" id="PTHR33630">
    <property type="entry name" value="CUTINASE RV1984C-RELATED-RELATED"/>
    <property type="match status" value="1"/>
</dbReference>
<dbReference type="PANTHER" id="PTHR33630:SF9">
    <property type="entry name" value="CUTINASE 4"/>
    <property type="match status" value="1"/>
</dbReference>
<keyword evidence="10" id="KW-1185">Reference proteome</keyword>
<reference evidence="9" key="1">
    <citation type="submission" date="2022-08" db="EMBL/GenBank/DDBJ databases">
        <title>Whole genome sequencing of non-tuberculosis mycobacteria type-strains.</title>
        <authorList>
            <person name="Igarashi Y."/>
            <person name="Osugi A."/>
            <person name="Mitarai S."/>
        </authorList>
    </citation>
    <scope>NUCLEOTIDE SEQUENCE</scope>
    <source>
        <strain evidence="9">DSM 45127</strain>
    </source>
</reference>
<evidence type="ECO:0000256" key="1">
    <source>
        <dbReference type="ARBA" id="ARBA00004613"/>
    </source>
</evidence>
<dbReference type="Pfam" id="PF01083">
    <property type="entry name" value="Cutinase"/>
    <property type="match status" value="1"/>
</dbReference>
<feature type="signal peptide" evidence="8">
    <location>
        <begin position="1"/>
        <end position="19"/>
    </location>
</feature>
<keyword evidence="3 8" id="KW-0719">Serine esterase</keyword>
<dbReference type="InterPro" id="IPR043580">
    <property type="entry name" value="CUTINASE_1"/>
</dbReference>
<dbReference type="SMART" id="SM01110">
    <property type="entry name" value="Cutinase"/>
    <property type="match status" value="1"/>
</dbReference>
<evidence type="ECO:0000256" key="8">
    <source>
        <dbReference type="RuleBase" id="RU361263"/>
    </source>
</evidence>
<dbReference type="InterPro" id="IPR000675">
    <property type="entry name" value="Cutinase/axe"/>
</dbReference>
<comment type="similarity">
    <text evidence="2 8">Belongs to the cutinase family.</text>
</comment>
<protein>
    <recommendedName>
        <fullName evidence="8">Cutinase</fullName>
        <ecNumber evidence="8">3.1.1.-</ecNumber>
    </recommendedName>
</protein>
<evidence type="ECO:0000313" key="10">
    <source>
        <dbReference type="Proteomes" id="UP001055336"/>
    </source>
</evidence>
<keyword evidence="6 8" id="KW-0378">Hydrolase</keyword>
<evidence type="ECO:0000313" key="9">
    <source>
        <dbReference type="EMBL" id="UMB69960.1"/>
    </source>
</evidence>
<gene>
    <name evidence="9" type="ORF">MKK62_00925</name>
</gene>
<keyword evidence="5 8" id="KW-0732">Signal</keyword>
<evidence type="ECO:0000256" key="6">
    <source>
        <dbReference type="ARBA" id="ARBA00022801"/>
    </source>
</evidence>
<sequence length="212" mass="21630">MTRRSMARIVAGAPLMVFAFLAVPAGIPVATADGCPDAEVVFARGTGEPVGPGGPGQAFFDSLTAQLPGKNITLYPVDYPSTTDYANSAKAGAADEVAHVRATIANCPKTKVVIGGYSQGAGVADLTSHQLSAQDATHVAALALFGNPQSSYAKGLADNQIPALDPSYTSKAIDICLPNDNICAEGGSIIAHLGYVPDATNQAATFVAQKLQ</sequence>
<evidence type="ECO:0000256" key="5">
    <source>
        <dbReference type="ARBA" id="ARBA00022729"/>
    </source>
</evidence>
<keyword evidence="7" id="KW-1015">Disulfide bond</keyword>
<organism evidence="9 10">
    <name type="scientific">Mycobacterium paraterrae</name>
    <dbReference type="NCBI Taxonomy" id="577492"/>
    <lineage>
        <taxon>Bacteria</taxon>
        <taxon>Bacillati</taxon>
        <taxon>Actinomycetota</taxon>
        <taxon>Actinomycetes</taxon>
        <taxon>Mycobacteriales</taxon>
        <taxon>Mycobacteriaceae</taxon>
        <taxon>Mycobacterium</taxon>
    </lineage>
</organism>
<dbReference type="EC" id="3.1.1.-" evidence="8"/>
<dbReference type="InterPro" id="IPR029058">
    <property type="entry name" value="AB_hydrolase_fold"/>
</dbReference>
<dbReference type="SUPFAM" id="SSF53474">
    <property type="entry name" value="alpha/beta-Hydrolases"/>
    <property type="match status" value="1"/>
</dbReference>
<dbReference type="PROSITE" id="PS00155">
    <property type="entry name" value="CUTINASE_1"/>
    <property type="match status" value="1"/>
</dbReference>
<dbReference type="Proteomes" id="UP001055336">
    <property type="component" value="Chromosome"/>
</dbReference>
<dbReference type="RefSeq" id="WP_240261690.1">
    <property type="nucleotide sequence ID" value="NZ_CP092488.2"/>
</dbReference>
<evidence type="ECO:0000256" key="7">
    <source>
        <dbReference type="ARBA" id="ARBA00023157"/>
    </source>
</evidence>
<accession>A0ABY3VKM1</accession>
<comment type="function">
    <text evidence="8">Catalyzes the hydrolysis of complex carboxylic polyesters found in the cell wall of plants. Degrades cutin, a macromolecule that forms the structure of the plant cuticle.</text>
</comment>
<evidence type="ECO:0000256" key="4">
    <source>
        <dbReference type="ARBA" id="ARBA00022525"/>
    </source>
</evidence>
<evidence type="ECO:0000256" key="2">
    <source>
        <dbReference type="ARBA" id="ARBA00007534"/>
    </source>
</evidence>
<dbReference type="Gene3D" id="3.40.50.1820">
    <property type="entry name" value="alpha/beta hydrolase"/>
    <property type="match status" value="1"/>
</dbReference>
<proteinExistence type="inferred from homology"/>